<feature type="domain" description="Rhodanese" evidence="3">
    <location>
        <begin position="16"/>
        <end position="134"/>
    </location>
</feature>
<reference evidence="4 5" key="1">
    <citation type="submission" date="2019-06" db="EMBL/GenBank/DDBJ databases">
        <title>Sequencing the genomes of 1000 actinobacteria strains.</title>
        <authorList>
            <person name="Klenk H.-P."/>
        </authorList>
    </citation>
    <scope>NUCLEOTIDE SEQUENCE [LARGE SCALE GENOMIC DNA]</scope>
    <source>
        <strain evidence="4 5">DSM 10596</strain>
    </source>
</reference>
<evidence type="ECO:0000256" key="1">
    <source>
        <dbReference type="ARBA" id="ARBA00022679"/>
    </source>
</evidence>
<dbReference type="CDD" id="cd01448">
    <property type="entry name" value="TST_Repeat_1"/>
    <property type="match status" value="1"/>
</dbReference>
<dbReference type="PROSITE" id="PS50206">
    <property type="entry name" value="RHODANESE_3"/>
    <property type="match status" value="2"/>
</dbReference>
<dbReference type="Gene3D" id="3.40.250.10">
    <property type="entry name" value="Rhodanese-like domain"/>
    <property type="match status" value="2"/>
</dbReference>
<protein>
    <submittedName>
        <fullName evidence="4">Thiosulfate/3-mercaptopyruvate sulfurtransferase</fullName>
    </submittedName>
</protein>
<evidence type="ECO:0000256" key="2">
    <source>
        <dbReference type="ARBA" id="ARBA00022737"/>
    </source>
</evidence>
<dbReference type="InterPro" id="IPR045078">
    <property type="entry name" value="TST/MPST-like"/>
</dbReference>
<keyword evidence="2" id="KW-0677">Repeat</keyword>
<dbReference type="PANTHER" id="PTHR11364:SF27">
    <property type="entry name" value="SULFURTRANSFERASE"/>
    <property type="match status" value="1"/>
</dbReference>
<dbReference type="RefSeq" id="WP_142112427.1">
    <property type="nucleotide sequence ID" value="NZ_BAAATB010000007.1"/>
</dbReference>
<name>A0A542SQI4_9MICO</name>
<dbReference type="InterPro" id="IPR036873">
    <property type="entry name" value="Rhodanese-like_dom_sf"/>
</dbReference>
<dbReference type="CDD" id="cd01449">
    <property type="entry name" value="TST_Repeat_2"/>
    <property type="match status" value="1"/>
</dbReference>
<dbReference type="Proteomes" id="UP000316181">
    <property type="component" value="Unassembled WGS sequence"/>
</dbReference>
<dbReference type="InterPro" id="IPR001763">
    <property type="entry name" value="Rhodanese-like_dom"/>
</dbReference>
<dbReference type="OrthoDB" id="9770030at2"/>
<accession>A0A542SQI4</accession>
<gene>
    <name evidence="4" type="ORF">FB389_1557</name>
</gene>
<comment type="caution">
    <text evidence="4">The sequence shown here is derived from an EMBL/GenBank/DDBJ whole genome shotgun (WGS) entry which is preliminary data.</text>
</comment>
<evidence type="ECO:0000259" key="3">
    <source>
        <dbReference type="PROSITE" id="PS50206"/>
    </source>
</evidence>
<dbReference type="Pfam" id="PF00581">
    <property type="entry name" value="Rhodanese"/>
    <property type="match status" value="2"/>
</dbReference>
<dbReference type="SMART" id="SM00450">
    <property type="entry name" value="RHOD"/>
    <property type="match status" value="2"/>
</dbReference>
<dbReference type="GO" id="GO:0004792">
    <property type="term" value="F:thiosulfate-cyanide sulfurtransferase activity"/>
    <property type="evidence" value="ECO:0007669"/>
    <property type="project" value="TreeGrafter"/>
</dbReference>
<keyword evidence="5" id="KW-1185">Reference proteome</keyword>
<dbReference type="PANTHER" id="PTHR11364">
    <property type="entry name" value="THIOSULFATE SULFERTANSFERASE"/>
    <property type="match status" value="1"/>
</dbReference>
<organism evidence="4 5">
    <name type="scientific">Rarobacter incanus</name>
    <dbReference type="NCBI Taxonomy" id="153494"/>
    <lineage>
        <taxon>Bacteria</taxon>
        <taxon>Bacillati</taxon>
        <taxon>Actinomycetota</taxon>
        <taxon>Actinomycetes</taxon>
        <taxon>Micrococcales</taxon>
        <taxon>Rarobacteraceae</taxon>
        <taxon>Rarobacter</taxon>
    </lineage>
</organism>
<sequence>MTHLITPAQLKRLISRGKAPRILDVRWRPIAPNGQADYVSGHLPEAVYVDLETELAFRGARSEGRHPLPPLDLLQSAVRRWGISDEDEVVVYDDNSSISAARAWWVLRHAGLKKVRILDGALAGWRAAGGKLEAGTPFVRPGTATLRYGHLDALETDEIPAVAARRALLDARATEHFHGIADIGEPRGGHIPGALSVPTTFNINEDGTLKDADQLRTRFSALGLDPSTPVAVYCTSGIAAAHEVLALTIAGYRAALYPGSWSAWVNTPIREFLATA</sequence>
<proteinExistence type="predicted"/>
<dbReference type="EMBL" id="VFNV01000001">
    <property type="protein sequence ID" value="TQK76862.1"/>
    <property type="molecule type" value="Genomic_DNA"/>
</dbReference>
<keyword evidence="1 4" id="KW-0808">Transferase</keyword>
<dbReference type="SUPFAM" id="SSF52821">
    <property type="entry name" value="Rhodanese/Cell cycle control phosphatase"/>
    <property type="match status" value="2"/>
</dbReference>
<evidence type="ECO:0000313" key="4">
    <source>
        <dbReference type="EMBL" id="TQK76862.1"/>
    </source>
</evidence>
<dbReference type="AlphaFoldDB" id="A0A542SQI4"/>
<keyword evidence="4" id="KW-0670">Pyruvate</keyword>
<evidence type="ECO:0000313" key="5">
    <source>
        <dbReference type="Proteomes" id="UP000316181"/>
    </source>
</evidence>
<feature type="domain" description="Rhodanese" evidence="3">
    <location>
        <begin position="168"/>
        <end position="273"/>
    </location>
</feature>